<dbReference type="Pfam" id="PF11951">
    <property type="entry name" value="Fungal_trans_2"/>
    <property type="match status" value="1"/>
</dbReference>
<dbReference type="OrthoDB" id="5419315at2759"/>
<dbReference type="GO" id="GO:0005634">
    <property type="term" value="C:nucleus"/>
    <property type="evidence" value="ECO:0007669"/>
    <property type="project" value="UniProtKB-SubCell"/>
</dbReference>
<dbReference type="InterPro" id="IPR021858">
    <property type="entry name" value="Fun_TF"/>
</dbReference>
<dbReference type="PANTHER" id="PTHR37534">
    <property type="entry name" value="TRANSCRIPTIONAL ACTIVATOR PROTEIN UGA3"/>
    <property type="match status" value="1"/>
</dbReference>
<evidence type="ECO:0000313" key="4">
    <source>
        <dbReference type="Proteomes" id="UP000076722"/>
    </source>
</evidence>
<dbReference type="Proteomes" id="UP000076722">
    <property type="component" value="Unassembled WGS sequence"/>
</dbReference>
<keyword evidence="4" id="KW-1185">Reference proteome</keyword>
<comment type="subcellular location">
    <subcellularLocation>
        <location evidence="1">Nucleus</location>
    </subcellularLocation>
</comment>
<dbReference type="PANTHER" id="PTHR37534:SF20">
    <property type="entry name" value="PRO1A C6 ZINK-FINGER PROTEIN"/>
    <property type="match status" value="1"/>
</dbReference>
<dbReference type="EMBL" id="KV419405">
    <property type="protein sequence ID" value="KZS94155.1"/>
    <property type="molecule type" value="Genomic_DNA"/>
</dbReference>
<protein>
    <recommendedName>
        <fullName evidence="5">Fungal-specific transcription factor domain-containing protein</fullName>
    </recommendedName>
</protein>
<evidence type="ECO:0000313" key="3">
    <source>
        <dbReference type="EMBL" id="KZS94155.1"/>
    </source>
</evidence>
<evidence type="ECO:0000256" key="1">
    <source>
        <dbReference type="ARBA" id="ARBA00004123"/>
    </source>
</evidence>
<evidence type="ECO:0008006" key="5">
    <source>
        <dbReference type="Google" id="ProtNLM"/>
    </source>
</evidence>
<gene>
    <name evidence="3" type="ORF">SISNIDRAFT_61014</name>
</gene>
<proteinExistence type="predicted"/>
<accession>A0A164VH58</accession>
<name>A0A164VH58_9AGAM</name>
<organism evidence="3 4">
    <name type="scientific">Sistotremastrum niveocremeum HHB9708</name>
    <dbReference type="NCBI Taxonomy" id="1314777"/>
    <lineage>
        <taxon>Eukaryota</taxon>
        <taxon>Fungi</taxon>
        <taxon>Dikarya</taxon>
        <taxon>Basidiomycota</taxon>
        <taxon>Agaricomycotina</taxon>
        <taxon>Agaricomycetes</taxon>
        <taxon>Sistotremastrales</taxon>
        <taxon>Sistotremastraceae</taxon>
        <taxon>Sertulicium</taxon>
        <taxon>Sertulicium niveocremeum</taxon>
    </lineage>
</organism>
<dbReference type="STRING" id="1314777.A0A164VH58"/>
<evidence type="ECO:0000256" key="2">
    <source>
        <dbReference type="ARBA" id="ARBA00023242"/>
    </source>
</evidence>
<reference evidence="3 4" key="1">
    <citation type="journal article" date="2016" name="Mol. Biol. Evol.">
        <title>Comparative Genomics of Early-Diverging Mushroom-Forming Fungi Provides Insights into the Origins of Lignocellulose Decay Capabilities.</title>
        <authorList>
            <person name="Nagy L.G."/>
            <person name="Riley R."/>
            <person name="Tritt A."/>
            <person name="Adam C."/>
            <person name="Daum C."/>
            <person name="Floudas D."/>
            <person name="Sun H."/>
            <person name="Yadav J.S."/>
            <person name="Pangilinan J."/>
            <person name="Larsson K.H."/>
            <person name="Matsuura K."/>
            <person name="Barry K."/>
            <person name="Labutti K."/>
            <person name="Kuo R."/>
            <person name="Ohm R.A."/>
            <person name="Bhattacharya S.S."/>
            <person name="Shirouzu T."/>
            <person name="Yoshinaga Y."/>
            <person name="Martin F.M."/>
            <person name="Grigoriev I.V."/>
            <person name="Hibbett D.S."/>
        </authorList>
    </citation>
    <scope>NUCLEOTIDE SEQUENCE [LARGE SCALE GENOMIC DNA]</scope>
    <source>
        <strain evidence="3 4">HHB9708</strain>
    </source>
</reference>
<dbReference type="AlphaFoldDB" id="A0A164VH58"/>
<sequence length="436" mass="49604">MIPPGPGEAPMTVYRSPSAFDIFDVAEVNHIGHYLQEVLDRQYLLADRSIANFIFQFAHTSHSAKSAMCLLSALHMNCMKKLSPTSDIHETSTEDMNLFYGRTKKALTEKVQFEQYDEGDAMASLHVVSSFLFTGGRGPWPFFLTIAMNWVEAKLRDPRYTHLEDILYRASESESFIIRTTMWFDVWASITQIRQPRFLNVYRQLFGNPRSYVVEADQGMNSPDILGGPSYLSMVPIVGCTNESFRAMAEIANLASWKETENEQSRLSIPTLVQRGLQIEEMYLPRLRPTVQEPTNEMEFRRKVVSDVFRASARVYLHTVLSKGYPSCPEIEDGVAETIECLKLVPPQEGMTTRAVVRSVVFSICICGCLTDRPDQQQFLLQRLESLGEEANVFGNCAEVKKLMQKVWAMREERKGMALCWKEIMQEGGSDILLLV</sequence>
<keyword evidence="2" id="KW-0539">Nucleus</keyword>